<evidence type="ECO:0000313" key="9">
    <source>
        <dbReference type="Proteomes" id="UP001385809"/>
    </source>
</evidence>
<evidence type="ECO:0000256" key="2">
    <source>
        <dbReference type="ARBA" id="ARBA00008034"/>
    </source>
</evidence>
<evidence type="ECO:0000256" key="6">
    <source>
        <dbReference type="RuleBase" id="RU003943"/>
    </source>
</evidence>
<dbReference type="InterPro" id="IPR037294">
    <property type="entry name" value="ABC_BtuC-like"/>
</dbReference>
<keyword evidence="9" id="KW-1185">Reference proteome</keyword>
<dbReference type="EMBL" id="JBBEGN010000007">
    <property type="protein sequence ID" value="MEJ2869426.1"/>
    <property type="molecule type" value="Genomic_DNA"/>
</dbReference>
<evidence type="ECO:0000256" key="5">
    <source>
        <dbReference type="ARBA" id="ARBA00023136"/>
    </source>
</evidence>
<evidence type="ECO:0000256" key="4">
    <source>
        <dbReference type="ARBA" id="ARBA00022989"/>
    </source>
</evidence>
<accession>A0ABU8MQ99</accession>
<evidence type="ECO:0000313" key="8">
    <source>
        <dbReference type="EMBL" id="MEJ2869426.1"/>
    </source>
</evidence>
<protein>
    <submittedName>
        <fullName evidence="8">Metal ABC transporter permease</fullName>
    </submittedName>
</protein>
<evidence type="ECO:0000256" key="1">
    <source>
        <dbReference type="ARBA" id="ARBA00004141"/>
    </source>
</evidence>
<feature type="transmembrane region" description="Helical" evidence="7">
    <location>
        <begin position="98"/>
        <end position="118"/>
    </location>
</feature>
<keyword evidence="4 7" id="KW-1133">Transmembrane helix</keyword>
<organism evidence="8 9">
    <name type="scientific">Actinomycetospora aurantiaca</name>
    <dbReference type="NCBI Taxonomy" id="3129233"/>
    <lineage>
        <taxon>Bacteria</taxon>
        <taxon>Bacillati</taxon>
        <taxon>Actinomycetota</taxon>
        <taxon>Actinomycetes</taxon>
        <taxon>Pseudonocardiales</taxon>
        <taxon>Pseudonocardiaceae</taxon>
        <taxon>Actinomycetospora</taxon>
    </lineage>
</organism>
<comment type="similarity">
    <text evidence="2 6">Belongs to the ABC-3 integral membrane protein family.</text>
</comment>
<dbReference type="PANTHER" id="PTHR30477">
    <property type="entry name" value="ABC-TRANSPORTER METAL-BINDING PROTEIN"/>
    <property type="match status" value="1"/>
</dbReference>
<comment type="subcellular location">
    <subcellularLocation>
        <location evidence="6">Cell membrane</location>
        <topology evidence="6">Multi-pass membrane protein</topology>
    </subcellularLocation>
    <subcellularLocation>
        <location evidence="1">Membrane</location>
        <topology evidence="1">Multi-pass membrane protein</topology>
    </subcellularLocation>
</comment>
<gene>
    <name evidence="8" type="ORF">WCD74_16740</name>
</gene>
<name>A0ABU8MQ99_9PSEU</name>
<proteinExistence type="inferred from homology"/>
<dbReference type="Proteomes" id="UP001385809">
    <property type="component" value="Unassembled WGS sequence"/>
</dbReference>
<keyword evidence="3 6" id="KW-0812">Transmembrane</keyword>
<feature type="transmembrane region" description="Helical" evidence="7">
    <location>
        <begin position="138"/>
        <end position="159"/>
    </location>
</feature>
<dbReference type="RefSeq" id="WP_337695992.1">
    <property type="nucleotide sequence ID" value="NZ_JBBEGN010000007.1"/>
</dbReference>
<keyword evidence="6" id="KW-0813">Transport</keyword>
<comment type="caution">
    <text evidence="8">The sequence shown here is derived from an EMBL/GenBank/DDBJ whole genome shotgun (WGS) entry which is preliminary data.</text>
</comment>
<evidence type="ECO:0000256" key="7">
    <source>
        <dbReference type="SAM" id="Phobius"/>
    </source>
</evidence>
<dbReference type="Gene3D" id="1.10.3470.10">
    <property type="entry name" value="ABC transporter involved in vitamin B12 uptake, BtuC"/>
    <property type="match status" value="1"/>
</dbReference>
<evidence type="ECO:0000256" key="3">
    <source>
        <dbReference type="ARBA" id="ARBA00022692"/>
    </source>
</evidence>
<feature type="transmembrane region" description="Helical" evidence="7">
    <location>
        <begin position="196"/>
        <end position="218"/>
    </location>
</feature>
<reference evidence="8 9" key="1">
    <citation type="submission" date="2024-03" db="EMBL/GenBank/DDBJ databases">
        <title>Actinomycetospora sp. OC33-EN08, a novel actinomycete isolated from wild orchid (Aerides multiflora).</title>
        <authorList>
            <person name="Suriyachadkun C."/>
        </authorList>
    </citation>
    <scope>NUCLEOTIDE SEQUENCE [LARGE SCALE GENOMIC DNA]</scope>
    <source>
        <strain evidence="8 9">OC33-EN08</strain>
    </source>
</reference>
<keyword evidence="5 7" id="KW-0472">Membrane</keyword>
<dbReference type="Pfam" id="PF00950">
    <property type="entry name" value="ABC-3"/>
    <property type="match status" value="1"/>
</dbReference>
<dbReference type="PANTHER" id="PTHR30477:SF0">
    <property type="entry name" value="METAL TRANSPORT SYSTEM MEMBRANE PROTEIN TM_0125-RELATED"/>
    <property type="match status" value="1"/>
</dbReference>
<dbReference type="SUPFAM" id="SSF81345">
    <property type="entry name" value="ABC transporter involved in vitamin B12 uptake, BtuC"/>
    <property type="match status" value="1"/>
</dbReference>
<sequence>MDLIDLSQTAELLALPFVQTALAAGAVLALLAGLLGPLVVGRGMAFATHGISELSFAGAAGALLIAGTAFVGVGALVGGILVAVIFAVLSTRARANDTVIGVVLAFGLGMGVLFQSLYQGRTANKFSLLVGQIVGVDSGQVIALAIVGAVVAVALVALYRPLLFASLDPDMALARGVPTRALGIAFALMLGTTTALGIQIVGALLVLALLVTPAAAATAVTANPVVATVLSVVIAEVAVLGGIILSLSPGLPISPYVTTIGFVVYLVCRAIGAVRLRRSGRRETQGGTPRPEPVA</sequence>
<feature type="transmembrane region" description="Helical" evidence="7">
    <location>
        <begin position="12"/>
        <end position="36"/>
    </location>
</feature>
<feature type="transmembrane region" description="Helical" evidence="7">
    <location>
        <begin position="56"/>
        <end position="89"/>
    </location>
</feature>
<feature type="transmembrane region" description="Helical" evidence="7">
    <location>
        <begin position="253"/>
        <end position="272"/>
    </location>
</feature>
<dbReference type="InterPro" id="IPR001626">
    <property type="entry name" value="ABC_TroCD"/>
</dbReference>
<feature type="transmembrane region" description="Helical" evidence="7">
    <location>
        <begin position="225"/>
        <end position="247"/>
    </location>
</feature>